<evidence type="ECO:0008006" key="3">
    <source>
        <dbReference type="Google" id="ProtNLM"/>
    </source>
</evidence>
<gene>
    <name evidence="1" type="ORF">EJB05_43568</name>
</gene>
<dbReference type="AlphaFoldDB" id="A0A5J9TFJ6"/>
<proteinExistence type="predicted"/>
<protein>
    <recommendedName>
        <fullName evidence="3">NAD(P)-binding domain-containing protein</fullName>
    </recommendedName>
</protein>
<dbReference type="OrthoDB" id="2735536at2759"/>
<keyword evidence="2" id="KW-1185">Reference proteome</keyword>
<dbReference type="Gramene" id="TVU10062">
    <property type="protein sequence ID" value="TVU10062"/>
    <property type="gene ID" value="EJB05_43568"/>
</dbReference>
<reference evidence="1 2" key="1">
    <citation type="journal article" date="2019" name="Sci. Rep.">
        <title>A high-quality genome of Eragrostis curvula grass provides insights into Poaceae evolution and supports new strategies to enhance forage quality.</title>
        <authorList>
            <person name="Carballo J."/>
            <person name="Santos B.A.C.M."/>
            <person name="Zappacosta D."/>
            <person name="Garbus I."/>
            <person name="Selva J.P."/>
            <person name="Gallo C.A."/>
            <person name="Diaz A."/>
            <person name="Albertini E."/>
            <person name="Caccamo M."/>
            <person name="Echenique V."/>
        </authorList>
    </citation>
    <scope>NUCLEOTIDE SEQUENCE [LARGE SCALE GENOMIC DNA]</scope>
    <source>
        <strain evidence="2">cv. Victoria</strain>
        <tissue evidence="1">Leaf</tissue>
    </source>
</reference>
<evidence type="ECO:0000313" key="1">
    <source>
        <dbReference type="EMBL" id="TVU10062.1"/>
    </source>
</evidence>
<dbReference type="Proteomes" id="UP000324897">
    <property type="component" value="Chromosome 3"/>
</dbReference>
<accession>A0A5J9TFJ6</accession>
<dbReference type="EMBL" id="RWGY01000039">
    <property type="protein sequence ID" value="TVU10062.1"/>
    <property type="molecule type" value="Genomic_DNA"/>
</dbReference>
<feature type="non-terminal residue" evidence="1">
    <location>
        <position position="1"/>
    </location>
</feature>
<evidence type="ECO:0000313" key="2">
    <source>
        <dbReference type="Proteomes" id="UP000324897"/>
    </source>
</evidence>
<sequence>MHKWTWKRHSPSTKTVDVNYKLAVSSEKLRNLGWKPKSLEDTLADGLGYIEKAGLLPYFCRMTAEE</sequence>
<comment type="caution">
    <text evidence="1">The sequence shown here is derived from an EMBL/GenBank/DDBJ whole genome shotgun (WGS) entry which is preliminary data.</text>
</comment>
<organism evidence="1 2">
    <name type="scientific">Eragrostis curvula</name>
    <name type="common">weeping love grass</name>
    <dbReference type="NCBI Taxonomy" id="38414"/>
    <lineage>
        <taxon>Eukaryota</taxon>
        <taxon>Viridiplantae</taxon>
        <taxon>Streptophyta</taxon>
        <taxon>Embryophyta</taxon>
        <taxon>Tracheophyta</taxon>
        <taxon>Spermatophyta</taxon>
        <taxon>Magnoliopsida</taxon>
        <taxon>Liliopsida</taxon>
        <taxon>Poales</taxon>
        <taxon>Poaceae</taxon>
        <taxon>PACMAD clade</taxon>
        <taxon>Chloridoideae</taxon>
        <taxon>Eragrostideae</taxon>
        <taxon>Eragrostidinae</taxon>
        <taxon>Eragrostis</taxon>
    </lineage>
</organism>
<name>A0A5J9TFJ6_9POAL</name>